<dbReference type="InterPro" id="IPR038508">
    <property type="entry name" value="ArfGAP_dom_sf"/>
</dbReference>
<gene>
    <name evidence="5" type="ORF">AAP_03716</name>
</gene>
<dbReference type="VEuPathDB" id="FungiDB:AAP_03716"/>
<dbReference type="Gene3D" id="1.10.8.10">
    <property type="entry name" value="DNA helicase RuvA subunit, C-terminal domain"/>
    <property type="match status" value="1"/>
</dbReference>
<feature type="compositionally biased region" description="Polar residues" evidence="2">
    <location>
        <begin position="610"/>
        <end position="625"/>
    </location>
</feature>
<dbReference type="Gene3D" id="1.10.220.150">
    <property type="entry name" value="Arf GTPase activating protein"/>
    <property type="match status" value="1"/>
</dbReference>
<sequence>MSALSKRQQARHERVLQQLLATVPGNDRCADCDAKNPGWASWNLGVFLCLRCAALHRKMGTHISKVKSLSMDSWSSEQVENMKSNGNAVVNKIYNPRNVKPPMPMDMDEADSVMERYIRQKYEKKSLVNGKPESPRGRNYASPRPLPTYNDREPSPPPAPPPKTKRFGFGLRSVSSTFHLHSSSHRMAPRQETSSYKKESPPRGSLTELSGDTMEEKVEALRDLGFMDEKRNATVLRGLNGNVDKAVEVLIRLGEGPKFSRSGTKSGNGPTSSPSTQSSSNPFDRLDEKERKKPTVGITINKPVPALPSGANTANSTPIKSTNPFDMPPQRAPTVPLDQSFQQMTLSNGPQQQQQLQQPQPLFPNHTGGFPSQLNNNYQASTQSLQTYAQNTPTAAMPHQQSNPFYQMQSGGYSQNSTPYATGAVQMQAPTQPHPTGTNPFFTTPHTSAQTISNQPTAQGYALGLNGVSPAPKIQSLQPMQTGFSAPSIANNTGSPFYTPSPQPQPQAQPQLQPQPQQQQPQQQQQQYQMPMQGSPFNPFGPMGGQTQPAMTMSPMAYPTQQQQQPPMQQQYMPQRMNKEGILSLYQFSQAPPTIHENQAQNHVQQQNVWPQSNQSQSLNTTPVPSIQPPRRSVTMPMLSGPSANGEYSSPSPQTAGTSRNPFTSSAGSGQY</sequence>
<dbReference type="SUPFAM" id="SSF57863">
    <property type="entry name" value="ArfGap/RecO-like zinc finger"/>
    <property type="match status" value="1"/>
</dbReference>
<dbReference type="InterPro" id="IPR037278">
    <property type="entry name" value="ARFGAP/RecO"/>
</dbReference>
<dbReference type="Pfam" id="PF01412">
    <property type="entry name" value="ArfGap"/>
    <property type="match status" value="1"/>
</dbReference>
<dbReference type="AlphaFoldDB" id="A0A167XY83"/>
<feature type="domain" description="Arf-GAP" evidence="4">
    <location>
        <begin position="13"/>
        <end position="135"/>
    </location>
</feature>
<dbReference type="GO" id="GO:0008270">
    <property type="term" value="F:zinc ion binding"/>
    <property type="evidence" value="ECO:0007669"/>
    <property type="project" value="UniProtKB-KW"/>
</dbReference>
<reference evidence="5 6" key="1">
    <citation type="journal article" date="2016" name="Genome Biol. Evol.">
        <title>Divergent and convergent evolution of fungal pathogenicity.</title>
        <authorList>
            <person name="Shang Y."/>
            <person name="Xiao G."/>
            <person name="Zheng P."/>
            <person name="Cen K."/>
            <person name="Zhan S."/>
            <person name="Wang C."/>
        </authorList>
    </citation>
    <scope>NUCLEOTIDE SEQUENCE [LARGE SCALE GENOMIC DNA]</scope>
    <source>
        <strain evidence="5 6">ARSEF 7405</strain>
    </source>
</reference>
<dbReference type="OrthoDB" id="10266696at2759"/>
<proteinExistence type="predicted"/>
<feature type="compositionally biased region" description="Low complexity" evidence="2">
    <location>
        <begin position="262"/>
        <end position="282"/>
    </location>
</feature>
<dbReference type="PROSITE" id="PS50030">
    <property type="entry name" value="UBA"/>
    <property type="match status" value="1"/>
</dbReference>
<dbReference type="SMART" id="SM00165">
    <property type="entry name" value="UBA"/>
    <property type="match status" value="1"/>
</dbReference>
<feature type="region of interest" description="Disordered" evidence="2">
    <location>
        <begin position="257"/>
        <end position="376"/>
    </location>
</feature>
<dbReference type="GO" id="GO:0005096">
    <property type="term" value="F:GTPase activator activity"/>
    <property type="evidence" value="ECO:0007669"/>
    <property type="project" value="InterPro"/>
</dbReference>
<evidence type="ECO:0000256" key="2">
    <source>
        <dbReference type="SAM" id="MobiDB-lite"/>
    </source>
</evidence>
<dbReference type="PROSITE" id="PS50115">
    <property type="entry name" value="ARFGAP"/>
    <property type="match status" value="1"/>
</dbReference>
<feature type="compositionally biased region" description="Low complexity" evidence="2">
    <location>
        <begin position="508"/>
        <end position="533"/>
    </location>
</feature>
<dbReference type="GO" id="GO:0005737">
    <property type="term" value="C:cytoplasm"/>
    <property type="evidence" value="ECO:0007669"/>
    <property type="project" value="TreeGrafter"/>
</dbReference>
<feature type="domain" description="UBA" evidence="3">
    <location>
        <begin position="212"/>
        <end position="253"/>
    </location>
</feature>
<organism evidence="5 6">
    <name type="scientific">Ascosphaera apis ARSEF 7405</name>
    <dbReference type="NCBI Taxonomy" id="392613"/>
    <lineage>
        <taxon>Eukaryota</taxon>
        <taxon>Fungi</taxon>
        <taxon>Dikarya</taxon>
        <taxon>Ascomycota</taxon>
        <taxon>Pezizomycotina</taxon>
        <taxon>Eurotiomycetes</taxon>
        <taxon>Eurotiomycetidae</taxon>
        <taxon>Onygenales</taxon>
        <taxon>Ascosphaeraceae</taxon>
        <taxon>Ascosphaera</taxon>
    </lineage>
</organism>
<feature type="region of interest" description="Disordered" evidence="2">
    <location>
        <begin position="599"/>
        <end position="672"/>
    </location>
</feature>
<comment type="caution">
    <text evidence="5">The sequence shown here is derived from an EMBL/GenBank/DDBJ whole genome shotgun (WGS) entry which is preliminary data.</text>
</comment>
<dbReference type="PANTHER" id="PTHR45705">
    <property type="entry name" value="FI20236P1"/>
    <property type="match status" value="1"/>
</dbReference>
<feature type="compositionally biased region" description="Polar residues" evidence="2">
    <location>
        <begin position="337"/>
        <end position="349"/>
    </location>
</feature>
<dbReference type="InterPro" id="IPR051718">
    <property type="entry name" value="ARF_GTPase-activating"/>
</dbReference>
<evidence type="ECO:0000313" key="5">
    <source>
        <dbReference type="EMBL" id="KZZ90621.1"/>
    </source>
</evidence>
<dbReference type="InterPro" id="IPR015940">
    <property type="entry name" value="UBA"/>
</dbReference>
<feature type="compositionally biased region" description="Polar residues" evidence="2">
    <location>
        <begin position="310"/>
        <end position="324"/>
    </location>
</feature>
<dbReference type="EMBL" id="AZGZ01000016">
    <property type="protein sequence ID" value="KZZ90621.1"/>
    <property type="molecule type" value="Genomic_DNA"/>
</dbReference>
<feature type="region of interest" description="Disordered" evidence="2">
    <location>
        <begin position="123"/>
        <end position="214"/>
    </location>
</feature>
<keyword evidence="1" id="KW-0863">Zinc-finger</keyword>
<evidence type="ECO:0000259" key="4">
    <source>
        <dbReference type="PROSITE" id="PS50115"/>
    </source>
</evidence>
<feature type="region of interest" description="Disordered" evidence="2">
    <location>
        <begin position="483"/>
        <end position="571"/>
    </location>
</feature>
<dbReference type="PANTHER" id="PTHR45705:SF7">
    <property type="entry name" value="ACTIVATING PROTEIN FOR ARF, PUTATIVE (AFU_ORTHOLOGUE AFUA_4G09120)-RELATED"/>
    <property type="match status" value="1"/>
</dbReference>
<evidence type="ECO:0000313" key="6">
    <source>
        <dbReference type="Proteomes" id="UP000242877"/>
    </source>
</evidence>
<accession>A0A167XY83</accession>
<dbReference type="SUPFAM" id="SSF46934">
    <property type="entry name" value="UBA-like"/>
    <property type="match status" value="1"/>
</dbReference>
<keyword evidence="1" id="KW-0862">Zinc</keyword>
<dbReference type="Proteomes" id="UP000242877">
    <property type="component" value="Unassembled WGS sequence"/>
</dbReference>
<feature type="compositionally biased region" description="Polar residues" evidence="2">
    <location>
        <begin position="483"/>
        <end position="498"/>
    </location>
</feature>
<feature type="compositionally biased region" description="Low complexity" evidence="2">
    <location>
        <begin position="350"/>
        <end position="360"/>
    </location>
</feature>
<protein>
    <submittedName>
        <fullName evidence="5">GTPase activating protein for Arf</fullName>
    </submittedName>
</protein>
<dbReference type="FunFam" id="1.10.220.150:FF:000026">
    <property type="entry name" value="GTPase activating protein for Arf, putative"/>
    <property type="match status" value="1"/>
</dbReference>
<feature type="compositionally biased region" description="Basic and acidic residues" evidence="2">
    <location>
        <begin position="284"/>
        <end position="293"/>
    </location>
</feature>
<dbReference type="InterPro" id="IPR001164">
    <property type="entry name" value="ArfGAP_dom"/>
</dbReference>
<dbReference type="InterPro" id="IPR009060">
    <property type="entry name" value="UBA-like_sf"/>
</dbReference>
<evidence type="ECO:0000259" key="3">
    <source>
        <dbReference type="PROSITE" id="PS50030"/>
    </source>
</evidence>
<dbReference type="CDD" id="cd08204">
    <property type="entry name" value="ArfGap"/>
    <property type="match status" value="1"/>
</dbReference>
<name>A0A167XY83_9EURO</name>
<feature type="compositionally biased region" description="Low complexity" evidence="2">
    <location>
        <begin position="599"/>
        <end position="609"/>
    </location>
</feature>
<dbReference type="SMART" id="SM00105">
    <property type="entry name" value="ArfGap"/>
    <property type="match status" value="1"/>
</dbReference>
<dbReference type="PRINTS" id="PR00405">
    <property type="entry name" value="REVINTRACTNG"/>
</dbReference>
<feature type="region of interest" description="Disordered" evidence="2">
    <location>
        <begin position="392"/>
        <end position="419"/>
    </location>
</feature>
<feature type="compositionally biased region" description="Polar residues" evidence="2">
    <location>
        <begin position="642"/>
        <end position="672"/>
    </location>
</feature>
<feature type="compositionally biased region" description="Low complexity" evidence="2">
    <location>
        <begin position="555"/>
        <end position="571"/>
    </location>
</feature>
<evidence type="ECO:0000256" key="1">
    <source>
        <dbReference type="PROSITE-ProRule" id="PRU00288"/>
    </source>
</evidence>
<keyword evidence="6" id="KW-1185">Reference proteome</keyword>
<keyword evidence="1" id="KW-0479">Metal-binding</keyword>